<dbReference type="InterPro" id="IPR029044">
    <property type="entry name" value="Nucleotide-diphossugar_trans"/>
</dbReference>
<dbReference type="GO" id="GO:0006493">
    <property type="term" value="P:protein O-linked glycosylation"/>
    <property type="evidence" value="ECO:0007669"/>
    <property type="project" value="TreeGrafter"/>
</dbReference>
<gene>
    <name evidence="5" type="ORF">CLUMA_CG008187</name>
</gene>
<evidence type="ECO:0000313" key="5">
    <source>
        <dbReference type="EMBL" id="CRK94687.1"/>
    </source>
</evidence>
<keyword evidence="6" id="KW-1185">Reference proteome</keyword>
<dbReference type="AlphaFoldDB" id="A0A1J1I2W0"/>
<reference evidence="5 6" key="1">
    <citation type="submission" date="2015-04" db="EMBL/GenBank/DDBJ databases">
        <authorList>
            <person name="Syromyatnikov M.Y."/>
            <person name="Popov V.N."/>
        </authorList>
    </citation>
    <scope>NUCLEOTIDE SEQUENCE [LARGE SCALE GENOMIC DNA]</scope>
</reference>
<protein>
    <submittedName>
        <fullName evidence="5">CLUMA_CG008187, isoform A</fullName>
    </submittedName>
</protein>
<dbReference type="Pfam" id="PF00535">
    <property type="entry name" value="Glycos_transf_2"/>
    <property type="match status" value="1"/>
</dbReference>
<dbReference type="OrthoDB" id="6595981at2759"/>
<feature type="transmembrane region" description="Helical" evidence="3">
    <location>
        <begin position="15"/>
        <end position="32"/>
    </location>
</feature>
<keyword evidence="2" id="KW-0325">Glycoprotein</keyword>
<keyword evidence="3" id="KW-1133">Transmembrane helix</keyword>
<feature type="domain" description="Glycosyltransferase 2-like" evidence="4">
    <location>
        <begin position="149"/>
        <end position="285"/>
    </location>
</feature>
<evidence type="ECO:0000256" key="1">
    <source>
        <dbReference type="ARBA" id="ARBA00023157"/>
    </source>
</evidence>
<dbReference type="PANTHER" id="PTHR11675:SF134">
    <property type="entry name" value="N-ACETYLGALACTOSAMINYLTRANSFERASE 4-RELATED"/>
    <property type="match status" value="1"/>
</dbReference>
<organism evidence="5 6">
    <name type="scientific">Clunio marinus</name>
    <dbReference type="NCBI Taxonomy" id="568069"/>
    <lineage>
        <taxon>Eukaryota</taxon>
        <taxon>Metazoa</taxon>
        <taxon>Ecdysozoa</taxon>
        <taxon>Arthropoda</taxon>
        <taxon>Hexapoda</taxon>
        <taxon>Insecta</taxon>
        <taxon>Pterygota</taxon>
        <taxon>Neoptera</taxon>
        <taxon>Endopterygota</taxon>
        <taxon>Diptera</taxon>
        <taxon>Nematocera</taxon>
        <taxon>Chironomoidea</taxon>
        <taxon>Chironomidae</taxon>
        <taxon>Clunio</taxon>
    </lineage>
</organism>
<evidence type="ECO:0000313" key="6">
    <source>
        <dbReference type="Proteomes" id="UP000183832"/>
    </source>
</evidence>
<dbReference type="SUPFAM" id="SSF53448">
    <property type="entry name" value="Nucleotide-diphospho-sugar transferases"/>
    <property type="match status" value="1"/>
</dbReference>
<dbReference type="InterPro" id="IPR001173">
    <property type="entry name" value="Glyco_trans_2-like"/>
</dbReference>
<keyword evidence="3" id="KW-0812">Transmembrane</keyword>
<proteinExistence type="predicted"/>
<keyword evidence="1" id="KW-1015">Disulfide bond</keyword>
<dbReference type="GO" id="GO:0004653">
    <property type="term" value="F:polypeptide N-acetylgalactosaminyltransferase activity"/>
    <property type="evidence" value="ECO:0007669"/>
    <property type="project" value="TreeGrafter"/>
</dbReference>
<keyword evidence="3" id="KW-0472">Membrane</keyword>
<dbReference type="GO" id="GO:0005794">
    <property type="term" value="C:Golgi apparatus"/>
    <property type="evidence" value="ECO:0007669"/>
    <property type="project" value="TreeGrafter"/>
</dbReference>
<dbReference type="Gene3D" id="3.90.550.10">
    <property type="entry name" value="Spore Coat Polysaccharide Biosynthesis Protein SpsA, Chain A"/>
    <property type="match status" value="2"/>
</dbReference>
<dbReference type="Proteomes" id="UP000183832">
    <property type="component" value="Unassembled WGS sequence"/>
</dbReference>
<evidence type="ECO:0000256" key="2">
    <source>
        <dbReference type="ARBA" id="ARBA00023180"/>
    </source>
</evidence>
<accession>A0A1J1I2W0</accession>
<sequence>MKGLRPVNFSLNRRVSNIVVLALIFSFIYVMINREKVEHENFNNFKKFHFDLYGVGECKKYPMELVYDRKDWHDYEFMKKEAQRTGLGEQGAAVVLTDPNEIEKNKQLRKQEGFSALISDMIALNRSVPDTRPKSCMMKQYLKRLPTASVIIIFHNEYPSIVLRTVFSVYDRSPRELLKEIILVDDSSTRPELKEDFENHLRENFDDRVKLVRLEGRKGLIVTRMEGFKRATSEVVIFLDAHMEVNTNWLPPLLEPIAISPTTCTLPTIDTVSREDLNYHGGRPFRDLGMYDEGLEIWNGEQIELSLKLHLCGGNLVQVPCSRVSHFFKTITKSHKLAGADPTARNFKRVAEVWLDDYKQIMYDANPERFNVDPGDLTKQKYVREKLRCKPFQYFLEEICPEMYTQFFFQRDYPGFFAFGAIRSNEHPDLCMEYGDGKVKLLKCASDDLQKPNNRNQHFTFTWHKKLRLWYD</sequence>
<evidence type="ECO:0000256" key="3">
    <source>
        <dbReference type="SAM" id="Phobius"/>
    </source>
</evidence>
<dbReference type="STRING" id="568069.A0A1J1I2W0"/>
<name>A0A1J1I2W0_9DIPT</name>
<dbReference type="EMBL" id="CVRI01000039">
    <property type="protein sequence ID" value="CRK94687.1"/>
    <property type="molecule type" value="Genomic_DNA"/>
</dbReference>
<dbReference type="PANTHER" id="PTHR11675">
    <property type="entry name" value="N-ACETYLGALACTOSAMINYLTRANSFERASE"/>
    <property type="match status" value="1"/>
</dbReference>
<evidence type="ECO:0000259" key="4">
    <source>
        <dbReference type="Pfam" id="PF00535"/>
    </source>
</evidence>